<keyword evidence="11" id="KW-0832">Ubl conjugation</keyword>
<keyword evidence="12 17" id="KW-1133">Transmembrane helix</keyword>
<keyword evidence="19" id="KW-1185">Reference proteome</keyword>
<comment type="subcellular location">
    <subcellularLocation>
        <location evidence="2">Membrane</location>
        <topology evidence="2">Single-pass membrane protein</topology>
    </subcellularLocation>
</comment>
<evidence type="ECO:0000256" key="5">
    <source>
        <dbReference type="ARBA" id="ARBA00022645"/>
    </source>
</evidence>
<dbReference type="Proteomes" id="UP001152885">
    <property type="component" value="Unassembled WGS sequence"/>
</dbReference>
<evidence type="ECO:0000256" key="9">
    <source>
        <dbReference type="ARBA" id="ARBA00022801"/>
    </source>
</evidence>
<reference evidence="18" key="1">
    <citation type="submission" date="2022-12" db="EMBL/GenBank/DDBJ databases">
        <authorList>
            <person name="Brejova B."/>
        </authorList>
    </citation>
    <scope>NUCLEOTIDE SEQUENCE</scope>
</reference>
<dbReference type="InterPro" id="IPR017141">
    <property type="entry name" value="Pept_M20_carboxypep"/>
</dbReference>
<keyword evidence="6" id="KW-0645">Protease</keyword>
<comment type="cofactor">
    <cofactor evidence="1">
        <name>Zn(2+)</name>
        <dbReference type="ChEBI" id="CHEBI:29105"/>
    </cofactor>
</comment>
<evidence type="ECO:0000256" key="10">
    <source>
        <dbReference type="ARBA" id="ARBA00022833"/>
    </source>
</evidence>
<dbReference type="Pfam" id="PF01546">
    <property type="entry name" value="Peptidase_M20"/>
    <property type="match status" value="1"/>
</dbReference>
<feature type="binding site" evidence="16">
    <location>
        <position position="162"/>
    </location>
    <ligand>
        <name>Zn(2+)</name>
        <dbReference type="ChEBI" id="CHEBI:29105"/>
        <label>2</label>
    </ligand>
</feature>
<dbReference type="PANTHER" id="PTHR45962">
    <property type="entry name" value="N-FATTY-ACYL-AMINO ACID SYNTHASE/HYDROLASE PM20D1"/>
    <property type="match status" value="1"/>
</dbReference>
<keyword evidence="7 17" id="KW-0812">Transmembrane</keyword>
<dbReference type="PIRSF" id="PIRSF037217">
    <property type="entry name" value="Carboxypeptidase_S"/>
    <property type="match status" value="1"/>
</dbReference>
<comment type="caution">
    <text evidence="18">The sequence shown here is derived from an EMBL/GenBank/DDBJ whole genome shotgun (WGS) entry which is preliminary data.</text>
</comment>
<gene>
    <name evidence="18" type="ORF">CANVERA_P3888</name>
</gene>
<dbReference type="GO" id="GO:0016020">
    <property type="term" value="C:membrane"/>
    <property type="evidence" value="ECO:0007669"/>
    <property type="project" value="UniProtKB-SubCell"/>
</dbReference>
<keyword evidence="5" id="KW-0121">Carboxypeptidase</keyword>
<evidence type="ECO:0000256" key="6">
    <source>
        <dbReference type="ARBA" id="ARBA00022670"/>
    </source>
</evidence>
<protein>
    <recommendedName>
        <fullName evidence="20">Peptidase M20 dimerisation domain-containing protein</fullName>
    </recommendedName>
</protein>
<feature type="binding site" evidence="16">
    <location>
        <position position="199"/>
    </location>
    <ligand>
        <name>Zn(2+)</name>
        <dbReference type="ChEBI" id="CHEBI:29105"/>
        <label>1</label>
    </ligand>
</feature>
<accession>A0A9W4XBE1</accession>
<evidence type="ECO:0000313" key="19">
    <source>
        <dbReference type="Proteomes" id="UP001152885"/>
    </source>
</evidence>
<dbReference type="GO" id="GO:0046872">
    <property type="term" value="F:metal ion binding"/>
    <property type="evidence" value="ECO:0007669"/>
    <property type="project" value="UniProtKB-KW"/>
</dbReference>
<evidence type="ECO:0000256" key="16">
    <source>
        <dbReference type="PIRSR" id="PIRSR037217-2"/>
    </source>
</evidence>
<dbReference type="SUPFAM" id="SSF53187">
    <property type="entry name" value="Zn-dependent exopeptidases"/>
    <property type="match status" value="1"/>
</dbReference>
<feature type="binding site" evidence="16">
    <location>
        <position position="552"/>
    </location>
    <ligand>
        <name>Zn(2+)</name>
        <dbReference type="ChEBI" id="CHEBI:29105"/>
        <label>1</label>
    </ligand>
</feature>
<dbReference type="CDD" id="cd05674">
    <property type="entry name" value="M20_yscS"/>
    <property type="match status" value="1"/>
</dbReference>
<dbReference type="InterPro" id="IPR002933">
    <property type="entry name" value="Peptidase_M20"/>
</dbReference>
<dbReference type="PROSITE" id="PS00758">
    <property type="entry name" value="ARGE_DAPE_CPG2_1"/>
    <property type="match status" value="1"/>
</dbReference>
<feature type="binding site" evidence="16">
    <location>
        <position position="234"/>
    </location>
    <ligand>
        <name>Zn(2+)</name>
        <dbReference type="ChEBI" id="CHEBI:29105"/>
        <label>1</label>
    </ligand>
</feature>
<feature type="binding site" evidence="16">
    <location>
        <position position="199"/>
    </location>
    <ligand>
        <name>Zn(2+)</name>
        <dbReference type="ChEBI" id="CHEBI:29105"/>
        <label>2</label>
    </ligand>
</feature>
<dbReference type="OrthoDB" id="3064516at2759"/>
<evidence type="ECO:0000256" key="17">
    <source>
        <dbReference type="SAM" id="Phobius"/>
    </source>
</evidence>
<dbReference type="GO" id="GO:0051603">
    <property type="term" value="P:proteolysis involved in protein catabolic process"/>
    <property type="evidence" value="ECO:0007669"/>
    <property type="project" value="TreeGrafter"/>
</dbReference>
<dbReference type="FunFam" id="3.40.630.10:FF:000098">
    <property type="entry name" value="Gly-Xaa carboxypeptidase"/>
    <property type="match status" value="1"/>
</dbReference>
<evidence type="ECO:0000256" key="8">
    <source>
        <dbReference type="ARBA" id="ARBA00022723"/>
    </source>
</evidence>
<evidence type="ECO:0000313" key="18">
    <source>
        <dbReference type="EMBL" id="CAI5759375.1"/>
    </source>
</evidence>
<keyword evidence="10 16" id="KW-0862">Zinc</keyword>
<name>A0A9W4XBE1_9ASCO</name>
<evidence type="ECO:0000256" key="2">
    <source>
        <dbReference type="ARBA" id="ARBA00004167"/>
    </source>
</evidence>
<dbReference type="Gene3D" id="1.10.150.900">
    <property type="match status" value="1"/>
</dbReference>
<keyword evidence="9" id="KW-0378">Hydrolase</keyword>
<dbReference type="GO" id="GO:0004181">
    <property type="term" value="F:metallocarboxypeptidase activity"/>
    <property type="evidence" value="ECO:0007669"/>
    <property type="project" value="InterPro"/>
</dbReference>
<feature type="transmembrane region" description="Helical" evidence="17">
    <location>
        <begin position="15"/>
        <end position="39"/>
    </location>
</feature>
<keyword evidence="8 16" id="KW-0479">Metal-binding</keyword>
<dbReference type="InterPro" id="IPR001261">
    <property type="entry name" value="ArgE/DapE_CS"/>
</dbReference>
<evidence type="ECO:0008006" key="20">
    <source>
        <dbReference type="Google" id="ProtNLM"/>
    </source>
</evidence>
<evidence type="ECO:0000256" key="4">
    <source>
        <dbReference type="ARBA" id="ARBA00022499"/>
    </source>
</evidence>
<comment type="similarity">
    <text evidence="3">Belongs to the peptidase M20A family.</text>
</comment>
<dbReference type="PANTHER" id="PTHR45962:SF1">
    <property type="entry name" value="N-FATTY-ACYL-AMINO ACID SYNTHASE_HYDROLASE PM20D1"/>
    <property type="match status" value="1"/>
</dbReference>
<feature type="binding site" evidence="16">
    <location>
        <position position="262"/>
    </location>
    <ligand>
        <name>Zn(2+)</name>
        <dbReference type="ChEBI" id="CHEBI:29105"/>
        <label>2</label>
    </ligand>
</feature>
<dbReference type="EMBL" id="CANTUO010000004">
    <property type="protein sequence ID" value="CAI5759375.1"/>
    <property type="molecule type" value="Genomic_DNA"/>
</dbReference>
<dbReference type="AlphaFoldDB" id="A0A9W4XBE1"/>
<evidence type="ECO:0000256" key="15">
    <source>
        <dbReference type="PIRSR" id="PIRSR037217-1"/>
    </source>
</evidence>
<evidence type="ECO:0000256" key="7">
    <source>
        <dbReference type="ARBA" id="ARBA00022692"/>
    </source>
</evidence>
<dbReference type="InterPro" id="IPR047177">
    <property type="entry name" value="Pept_M20A"/>
</dbReference>
<evidence type="ECO:0000256" key="11">
    <source>
        <dbReference type="ARBA" id="ARBA00022843"/>
    </source>
</evidence>
<organism evidence="18 19">
    <name type="scientific">Candida verbasci</name>
    <dbReference type="NCBI Taxonomy" id="1227364"/>
    <lineage>
        <taxon>Eukaryota</taxon>
        <taxon>Fungi</taxon>
        <taxon>Dikarya</taxon>
        <taxon>Ascomycota</taxon>
        <taxon>Saccharomycotina</taxon>
        <taxon>Pichiomycetes</taxon>
        <taxon>Debaryomycetaceae</taxon>
        <taxon>Candida/Lodderomyces clade</taxon>
        <taxon>Candida</taxon>
    </lineage>
</organism>
<evidence type="ECO:0000256" key="14">
    <source>
        <dbReference type="ARBA" id="ARBA00023180"/>
    </source>
</evidence>
<dbReference type="Gene3D" id="3.40.630.10">
    <property type="entry name" value="Zn peptidases"/>
    <property type="match status" value="1"/>
</dbReference>
<evidence type="ECO:0000256" key="3">
    <source>
        <dbReference type="ARBA" id="ARBA00006247"/>
    </source>
</evidence>
<keyword evidence="14" id="KW-0325">Glycoprotein</keyword>
<dbReference type="GO" id="GO:0000328">
    <property type="term" value="C:fungal-type vacuole lumen"/>
    <property type="evidence" value="ECO:0007669"/>
    <property type="project" value="TreeGrafter"/>
</dbReference>
<sequence>MIGLPLDNQPKNKKYTIYGVITLIVLLVILFSTNLFNYLKIWTTSIPKQSSICPLYDRIAPESYYKDNSTVLDILYDSKYRKQSIGKLSGAIQIDTQIFDNQPDVEDSPETWEKFAKFHKYLEKTFPSVYENLEVTKVNTYGLVFFWKGSNKKLKPVMLTAHQDTVPVQKETLEDWTYPPFEGHYDDDSKFIYGRGAADCKNVLIAILETLELLIKQGYKPKRSILAAFGFDEEASGVVSASKISKYLQDRFGHNSIYSIVDEGPGLTIDNDLTGTIIATPGTGEKGYVDILTELKTPGGHSSIPPDHTSIGIIGELSYVIEKDQYEPILTKSNPILNYYQCLALHDPKDKISSYLKKVILRSGFDKFANSKLIKIISSNRLSKYLIQTSQAIDIINGGEKANALPESTKLLTNHRIAIESNVESVKDHFISRVIEIAKRHQLKVIGYDKKEIYKPGKGEKVLGEFHVSVSSNPLQSAPVSPANDKVWEYLSGVTRHVFEELVYTNLTYPIISSPAIMTGNTDTRYYWNLTKNIYRYSPFFLTSFIGDTGIHSVDERLPVDGHLQLHAWFYQYLQAIDNEKADNK</sequence>
<evidence type="ECO:0000256" key="12">
    <source>
        <dbReference type="ARBA" id="ARBA00022989"/>
    </source>
</evidence>
<keyword evidence="13 17" id="KW-0472">Membrane</keyword>
<keyword evidence="4" id="KW-1017">Isopeptide bond</keyword>
<feature type="active site" evidence="15">
    <location>
        <position position="164"/>
    </location>
</feature>
<evidence type="ECO:0000256" key="13">
    <source>
        <dbReference type="ARBA" id="ARBA00023136"/>
    </source>
</evidence>
<evidence type="ECO:0000256" key="1">
    <source>
        <dbReference type="ARBA" id="ARBA00001947"/>
    </source>
</evidence>
<feature type="active site" description="Proton acceptor" evidence="15">
    <location>
        <position position="233"/>
    </location>
</feature>
<proteinExistence type="inferred from homology"/>